<dbReference type="Proteomes" id="UP001159363">
    <property type="component" value="Chromosome 4"/>
</dbReference>
<proteinExistence type="predicted"/>
<gene>
    <name evidence="1" type="ORF">PR048_016429</name>
</gene>
<keyword evidence="2" id="KW-1185">Reference proteome</keyword>
<dbReference type="EMBL" id="JARBHB010000005">
    <property type="protein sequence ID" value="KAJ8884572.1"/>
    <property type="molecule type" value="Genomic_DNA"/>
</dbReference>
<protein>
    <recommendedName>
        <fullName evidence="3">Aldehyde dehydrogenase domain-containing protein</fullName>
    </recommendedName>
</protein>
<evidence type="ECO:0000313" key="1">
    <source>
        <dbReference type="EMBL" id="KAJ8884572.1"/>
    </source>
</evidence>
<reference evidence="1 2" key="1">
    <citation type="submission" date="2023-02" db="EMBL/GenBank/DDBJ databases">
        <title>LHISI_Scaffold_Assembly.</title>
        <authorList>
            <person name="Stuart O.P."/>
            <person name="Cleave R."/>
            <person name="Magrath M.J.L."/>
            <person name="Mikheyev A.S."/>
        </authorList>
    </citation>
    <scope>NUCLEOTIDE SEQUENCE [LARGE SCALE GENOMIC DNA]</scope>
    <source>
        <strain evidence="1">Daus_M_001</strain>
        <tissue evidence="1">Leg muscle</tissue>
    </source>
</reference>
<organism evidence="1 2">
    <name type="scientific">Dryococelus australis</name>
    <dbReference type="NCBI Taxonomy" id="614101"/>
    <lineage>
        <taxon>Eukaryota</taxon>
        <taxon>Metazoa</taxon>
        <taxon>Ecdysozoa</taxon>
        <taxon>Arthropoda</taxon>
        <taxon>Hexapoda</taxon>
        <taxon>Insecta</taxon>
        <taxon>Pterygota</taxon>
        <taxon>Neoptera</taxon>
        <taxon>Polyneoptera</taxon>
        <taxon>Phasmatodea</taxon>
        <taxon>Verophasmatodea</taxon>
        <taxon>Anareolatae</taxon>
        <taxon>Phasmatidae</taxon>
        <taxon>Eurycanthinae</taxon>
        <taxon>Dryococelus</taxon>
    </lineage>
</organism>
<comment type="caution">
    <text evidence="1">The sequence shown here is derived from an EMBL/GenBank/DDBJ whole genome shotgun (WGS) entry which is preliminary data.</text>
</comment>
<evidence type="ECO:0000313" key="2">
    <source>
        <dbReference type="Proteomes" id="UP001159363"/>
    </source>
</evidence>
<accession>A0ABQ9HK09</accession>
<name>A0ABQ9HK09_9NEOP</name>
<evidence type="ECO:0008006" key="3">
    <source>
        <dbReference type="Google" id="ProtNLM"/>
    </source>
</evidence>
<sequence>MLKILEASSYPFAHKLLYKLSDLKTGFKLVSDQVFGPETLCLMANPSSLKASTAAKLAATGQKCFLKLSSSVEADPAKLFLENVGRLYDPRNIIAKVQKLML</sequence>